<evidence type="ECO:0000313" key="2">
    <source>
        <dbReference type="Proteomes" id="UP001057402"/>
    </source>
</evidence>
<comment type="caution">
    <text evidence="1">The sequence shown here is derived from an EMBL/GenBank/DDBJ whole genome shotgun (WGS) entry which is preliminary data.</text>
</comment>
<sequence length="455" mass="52221">MAARILAMRFSVRFRGGVLSLTDGSLSTEDFARISSSRFSFSTHASQSLFRKQVSLSNLFRRYGFPHSDLPSFLEKNRYVLDFRLNEVEKSLAFLSSLKVPRDLAVSVIMECPGILEYDFLKEWERMFRESGLIGLSQISLLNVIKCSRRSGVNAHGFGAVVSALKGLGFRDNTCRKIFEEFPGVVAVEELEIYEKVKFIEGIGITRDGCDYLFYKCPRILGFGVENRLRPLLSEFRRVCSDEHLLREEILREPSMLGMEPGEISRCLQLLMTLKCRDPIRGKILSEGVLRAAFEVKLRVDCLCRHGLIYRGAFKVLWKEPRAILYLVEEIERKIEFLLNVMKFDINSLADVPEYLGVSLEKQIIPRYNVIEHLQSMGGLGDPVDLKGLIRLSTLKFYNLYVKPYPECERIFGKAKAAREKSYHPVGLWKMLKPEKHTLTRRDTENIRCFVEGLG</sequence>
<organism evidence="1 2">
    <name type="scientific">Melastoma candidum</name>
    <dbReference type="NCBI Taxonomy" id="119954"/>
    <lineage>
        <taxon>Eukaryota</taxon>
        <taxon>Viridiplantae</taxon>
        <taxon>Streptophyta</taxon>
        <taxon>Embryophyta</taxon>
        <taxon>Tracheophyta</taxon>
        <taxon>Spermatophyta</taxon>
        <taxon>Magnoliopsida</taxon>
        <taxon>eudicotyledons</taxon>
        <taxon>Gunneridae</taxon>
        <taxon>Pentapetalae</taxon>
        <taxon>rosids</taxon>
        <taxon>malvids</taxon>
        <taxon>Myrtales</taxon>
        <taxon>Melastomataceae</taxon>
        <taxon>Melastomatoideae</taxon>
        <taxon>Melastomateae</taxon>
        <taxon>Melastoma</taxon>
    </lineage>
</organism>
<reference evidence="2" key="1">
    <citation type="journal article" date="2023" name="Front. Plant Sci.">
        <title>Chromosomal-level genome assembly of Melastoma candidum provides insights into trichome evolution.</title>
        <authorList>
            <person name="Zhong Y."/>
            <person name="Wu W."/>
            <person name="Sun C."/>
            <person name="Zou P."/>
            <person name="Liu Y."/>
            <person name="Dai S."/>
            <person name="Zhou R."/>
        </authorList>
    </citation>
    <scope>NUCLEOTIDE SEQUENCE [LARGE SCALE GENOMIC DNA]</scope>
</reference>
<protein>
    <submittedName>
        <fullName evidence="1">Uncharacterized protein</fullName>
    </submittedName>
</protein>
<evidence type="ECO:0000313" key="1">
    <source>
        <dbReference type="EMBL" id="KAI4340157.1"/>
    </source>
</evidence>
<keyword evidence="2" id="KW-1185">Reference proteome</keyword>
<name>A0ACB9NWY8_9MYRT</name>
<accession>A0ACB9NWY8</accession>
<dbReference type="Proteomes" id="UP001057402">
    <property type="component" value="Chromosome 7"/>
</dbReference>
<dbReference type="EMBL" id="CM042886">
    <property type="protein sequence ID" value="KAI4340157.1"/>
    <property type="molecule type" value="Genomic_DNA"/>
</dbReference>
<proteinExistence type="predicted"/>
<gene>
    <name evidence="1" type="ORF">MLD38_025022</name>
</gene>